<feature type="transmembrane region" description="Helical" evidence="10">
    <location>
        <begin position="121"/>
        <end position="143"/>
    </location>
</feature>
<accession>W9GTD6</accession>
<feature type="binding site" evidence="10">
    <location>
        <position position="104"/>
    </location>
    <ligand>
        <name>Na(+)</name>
        <dbReference type="ChEBI" id="CHEBI:29101"/>
        <note>structural</note>
    </ligand>
</feature>
<keyword evidence="6 10" id="KW-0407">Ion channel</keyword>
<organism evidence="11 12">
    <name type="scientific">Intrasporangium chromatireducens Q5-1</name>
    <dbReference type="NCBI Taxonomy" id="584657"/>
    <lineage>
        <taxon>Bacteria</taxon>
        <taxon>Bacillati</taxon>
        <taxon>Actinomycetota</taxon>
        <taxon>Actinomycetes</taxon>
        <taxon>Micrococcales</taxon>
        <taxon>Intrasporangiaceae</taxon>
        <taxon>Intrasporangium</taxon>
    </lineage>
</organism>
<evidence type="ECO:0000256" key="4">
    <source>
        <dbReference type="ARBA" id="ARBA00022989"/>
    </source>
</evidence>
<comment type="caution">
    <text evidence="11">The sequence shown here is derived from an EMBL/GenBank/DDBJ whole genome shotgun (WGS) entry which is preliminary data.</text>
</comment>
<dbReference type="GO" id="GO:0005886">
    <property type="term" value="C:plasma membrane"/>
    <property type="evidence" value="ECO:0007669"/>
    <property type="project" value="UniProtKB-SubCell"/>
</dbReference>
<comment type="subcellular location">
    <subcellularLocation>
        <location evidence="1 10">Cell membrane</location>
        <topology evidence="1 10">Multi-pass membrane protein</topology>
    </subcellularLocation>
</comment>
<dbReference type="AlphaFoldDB" id="W9GTD6"/>
<feature type="transmembrane region" description="Helical" evidence="10">
    <location>
        <begin position="57"/>
        <end position="78"/>
    </location>
</feature>
<evidence type="ECO:0000256" key="9">
    <source>
        <dbReference type="ARBA" id="ARBA00049940"/>
    </source>
</evidence>
<feature type="transmembrane region" description="Helical" evidence="10">
    <location>
        <begin position="90"/>
        <end position="109"/>
    </location>
</feature>
<keyword evidence="12" id="KW-1185">Reference proteome</keyword>
<evidence type="ECO:0000256" key="2">
    <source>
        <dbReference type="ARBA" id="ARBA00022475"/>
    </source>
</evidence>
<dbReference type="GO" id="GO:0046872">
    <property type="term" value="F:metal ion binding"/>
    <property type="evidence" value="ECO:0007669"/>
    <property type="project" value="UniProtKB-KW"/>
</dbReference>
<dbReference type="OrthoDB" id="4408652at2"/>
<keyword evidence="3 10" id="KW-0812">Transmembrane</keyword>
<keyword evidence="10" id="KW-0406">Ion transport</keyword>
<evidence type="ECO:0000256" key="7">
    <source>
        <dbReference type="ARBA" id="ARBA00035120"/>
    </source>
</evidence>
<keyword evidence="4 10" id="KW-1133">Transmembrane helix</keyword>
<gene>
    <name evidence="10" type="primary">fluC</name>
    <name evidence="10" type="synonym">crcB</name>
    <name evidence="11" type="ORF">N864_10970</name>
</gene>
<dbReference type="EMBL" id="AWQS01000020">
    <property type="protein sequence ID" value="EWT07144.1"/>
    <property type="molecule type" value="Genomic_DNA"/>
</dbReference>
<evidence type="ECO:0000313" key="12">
    <source>
        <dbReference type="Proteomes" id="UP000019494"/>
    </source>
</evidence>
<keyword evidence="10" id="KW-0915">Sodium</keyword>
<dbReference type="Proteomes" id="UP000019494">
    <property type="component" value="Unassembled WGS sequence"/>
</dbReference>
<dbReference type="GO" id="GO:0062054">
    <property type="term" value="F:fluoride channel activity"/>
    <property type="evidence" value="ECO:0007669"/>
    <property type="project" value="UniProtKB-UniRule"/>
</dbReference>
<evidence type="ECO:0000313" key="11">
    <source>
        <dbReference type="EMBL" id="EWT07144.1"/>
    </source>
</evidence>
<evidence type="ECO:0000256" key="6">
    <source>
        <dbReference type="ARBA" id="ARBA00023303"/>
    </source>
</evidence>
<dbReference type="HAMAP" id="MF_00454">
    <property type="entry name" value="FluC"/>
    <property type="match status" value="1"/>
</dbReference>
<evidence type="ECO:0000256" key="3">
    <source>
        <dbReference type="ARBA" id="ARBA00022692"/>
    </source>
</evidence>
<proteinExistence type="inferred from homology"/>
<name>W9GTD6_9MICO</name>
<dbReference type="Pfam" id="PF02537">
    <property type="entry name" value="CRCB"/>
    <property type="match status" value="1"/>
</dbReference>
<dbReference type="InterPro" id="IPR003691">
    <property type="entry name" value="FluC"/>
</dbReference>
<evidence type="ECO:0000256" key="8">
    <source>
        <dbReference type="ARBA" id="ARBA00035585"/>
    </source>
</evidence>
<comment type="activity regulation">
    <text evidence="10">Na(+) is not transported, but it plays an essential structural role and its presence is essential for fluoride channel function.</text>
</comment>
<dbReference type="PANTHER" id="PTHR28259:SF1">
    <property type="entry name" value="FLUORIDE EXPORT PROTEIN 1-RELATED"/>
    <property type="match status" value="1"/>
</dbReference>
<comment type="similarity">
    <text evidence="7 10">Belongs to the fluoride channel Fluc/FEX (TC 1.A.43) family.</text>
</comment>
<comment type="function">
    <text evidence="9 10">Fluoride-specific ion channel. Important for reducing fluoride concentration in the cell, thus reducing its toxicity.</text>
</comment>
<evidence type="ECO:0000256" key="1">
    <source>
        <dbReference type="ARBA" id="ARBA00004651"/>
    </source>
</evidence>
<dbReference type="PANTHER" id="PTHR28259">
    <property type="entry name" value="FLUORIDE EXPORT PROTEIN 1-RELATED"/>
    <property type="match status" value="1"/>
</dbReference>
<reference evidence="12" key="1">
    <citation type="submission" date="2013-08" db="EMBL/GenBank/DDBJ databases">
        <title>Intrasporangium oryzae NRRL B-24470.</title>
        <authorList>
            <person name="Liu H."/>
            <person name="Wang G."/>
        </authorList>
    </citation>
    <scope>NUCLEOTIDE SEQUENCE [LARGE SCALE GENOMIC DNA]</scope>
    <source>
        <strain evidence="12">Q5-1</strain>
    </source>
</reference>
<evidence type="ECO:0000256" key="5">
    <source>
        <dbReference type="ARBA" id="ARBA00023136"/>
    </source>
</evidence>
<keyword evidence="2 10" id="KW-1003">Cell membrane</keyword>
<feature type="transmembrane region" description="Helical" evidence="10">
    <location>
        <begin position="26"/>
        <end position="45"/>
    </location>
</feature>
<keyword evidence="5 10" id="KW-0472">Membrane</keyword>
<protein>
    <recommendedName>
        <fullName evidence="10">Fluoride-specific ion channel FluC</fullName>
    </recommendedName>
</protein>
<comment type="catalytic activity">
    <reaction evidence="8">
        <text>fluoride(in) = fluoride(out)</text>
        <dbReference type="Rhea" id="RHEA:76159"/>
        <dbReference type="ChEBI" id="CHEBI:17051"/>
    </reaction>
    <physiologicalReaction direction="left-to-right" evidence="8">
        <dbReference type="Rhea" id="RHEA:76160"/>
    </physiologicalReaction>
</comment>
<dbReference type="GO" id="GO:0140114">
    <property type="term" value="P:cellular detoxification of fluoride"/>
    <property type="evidence" value="ECO:0007669"/>
    <property type="project" value="UniProtKB-UniRule"/>
</dbReference>
<dbReference type="RefSeq" id="WP_051518193.1">
    <property type="nucleotide sequence ID" value="NZ_AWQS01000020.1"/>
</dbReference>
<keyword evidence="10" id="KW-0813">Transport</keyword>
<keyword evidence="10" id="KW-0479">Metal-binding</keyword>
<evidence type="ECO:0000256" key="10">
    <source>
        <dbReference type="HAMAP-Rule" id="MF_00454"/>
    </source>
</evidence>
<sequence length="161" mass="16780">MDGPNIDPDRVGARSPRSSVLHRRPAVLGVIFIGGALGTWTRAVLADAVPTRAGGVPWTTLGINVAGALLLGLLLEALTRTGPDAGWRRSVRLGVGTGLLGGFTTYSTFAVETVERLTPGSLFVGLAYPLISVVLGVIAAAVGHRIAHRLRRRGRGAEENA</sequence>
<feature type="binding site" evidence="10">
    <location>
        <position position="101"/>
    </location>
    <ligand>
        <name>Na(+)</name>
        <dbReference type="ChEBI" id="CHEBI:29101"/>
        <note>structural</note>
    </ligand>
</feature>